<feature type="compositionally biased region" description="Polar residues" evidence="1">
    <location>
        <begin position="27"/>
        <end position="38"/>
    </location>
</feature>
<protein>
    <submittedName>
        <fullName evidence="2">Uncharacterized protein</fullName>
    </submittedName>
</protein>
<organism evidence="2 3">
    <name type="scientific">Pseudozyma antarctica</name>
    <name type="common">Yeast</name>
    <name type="synonym">Candida antarctica</name>
    <dbReference type="NCBI Taxonomy" id="84753"/>
    <lineage>
        <taxon>Eukaryota</taxon>
        <taxon>Fungi</taxon>
        <taxon>Dikarya</taxon>
        <taxon>Basidiomycota</taxon>
        <taxon>Ustilaginomycotina</taxon>
        <taxon>Ustilaginomycetes</taxon>
        <taxon>Ustilaginales</taxon>
        <taxon>Ustilaginaceae</taxon>
        <taxon>Moesziomyces</taxon>
    </lineage>
</organism>
<dbReference type="EMBL" id="OOIQ01000003">
    <property type="protein sequence ID" value="SPO44118.1"/>
    <property type="molecule type" value="Genomic_DNA"/>
</dbReference>
<feature type="region of interest" description="Disordered" evidence="1">
    <location>
        <begin position="1"/>
        <end position="112"/>
    </location>
</feature>
<evidence type="ECO:0000313" key="3">
    <source>
        <dbReference type="Proteomes" id="UP000325008"/>
    </source>
</evidence>
<dbReference type="OrthoDB" id="2551539at2759"/>
<keyword evidence="3" id="KW-1185">Reference proteome</keyword>
<dbReference type="AlphaFoldDB" id="A0A5C3FIA8"/>
<feature type="compositionally biased region" description="Basic and acidic residues" evidence="1">
    <location>
        <begin position="94"/>
        <end position="112"/>
    </location>
</feature>
<feature type="compositionally biased region" description="Polar residues" evidence="1">
    <location>
        <begin position="7"/>
        <end position="18"/>
    </location>
</feature>
<name>A0A5C3FIA8_PSEA2</name>
<gene>
    <name evidence="2" type="ORF">PSANT_01803</name>
</gene>
<evidence type="ECO:0000313" key="2">
    <source>
        <dbReference type="EMBL" id="SPO44118.1"/>
    </source>
</evidence>
<evidence type="ECO:0000256" key="1">
    <source>
        <dbReference type="SAM" id="MobiDB-lite"/>
    </source>
</evidence>
<feature type="compositionally biased region" description="Low complexity" evidence="1">
    <location>
        <begin position="62"/>
        <end position="73"/>
    </location>
</feature>
<comment type="caution">
    <text evidence="2">The sequence shown here is derived from an EMBL/GenBank/DDBJ whole genome shotgun (WGS) entry which is preliminary data.</text>
</comment>
<dbReference type="Proteomes" id="UP000325008">
    <property type="component" value="Unassembled WGS sequence"/>
</dbReference>
<sequence length="112" mass="11814">MTDFEKTSSSNSTGTQPLSVGDDRLASDSNFASQQVETGETIDQGGYGLSASGGDQFAKENQTGQGFSSTQQQRDSSGGQFQPSVQDSIGNTEYRADAHTDPDAVQHRASET</sequence>
<feature type="compositionally biased region" description="Polar residues" evidence="1">
    <location>
        <begin position="74"/>
        <end position="91"/>
    </location>
</feature>
<accession>A0A5C3FIA8</accession>
<reference evidence="2" key="1">
    <citation type="submission" date="2018-03" db="EMBL/GenBank/DDBJ databases">
        <authorList>
            <person name="Guldener U."/>
        </authorList>
    </citation>
    <scope>NUCLEOTIDE SEQUENCE [LARGE SCALE GENOMIC DNA]</scope>
    <source>
        <strain evidence="2">ATCC34888</strain>
    </source>
</reference>
<proteinExistence type="predicted"/>